<evidence type="ECO:0000256" key="3">
    <source>
        <dbReference type="ARBA" id="ARBA00023163"/>
    </source>
</evidence>
<dbReference type="PROSITE" id="PS51063">
    <property type="entry name" value="HTH_CRP_2"/>
    <property type="match status" value="1"/>
</dbReference>
<dbReference type="Proteomes" id="UP000320160">
    <property type="component" value="Unassembled WGS sequence"/>
</dbReference>
<dbReference type="InterPro" id="IPR014710">
    <property type="entry name" value="RmlC-like_jellyroll"/>
</dbReference>
<dbReference type="InterPro" id="IPR036388">
    <property type="entry name" value="WH-like_DNA-bd_sf"/>
</dbReference>
<evidence type="ECO:0000259" key="4">
    <source>
        <dbReference type="PROSITE" id="PS51063"/>
    </source>
</evidence>
<dbReference type="SMART" id="SM00419">
    <property type="entry name" value="HTH_CRP"/>
    <property type="match status" value="1"/>
</dbReference>
<evidence type="ECO:0000256" key="2">
    <source>
        <dbReference type="ARBA" id="ARBA00023125"/>
    </source>
</evidence>
<sequence>MDENLENPGRYLIAKLNAFMRTTSGSEDAINEMASRRVAYADRGQDIISEGDEPRTVNLLLDGWACRYKMMEDGRRQILAFFLPGDLADLHVYILNAMDHSIAAITPIRYARLAPKEFEEISDAHPKLLRALWWESLVTGSIQREWLVSVGQRDALESVAHLACELFLRLKTVGLVQGQLCDFPLTQLDIADALGMTQPHVSRTIAELNRTGYVILRRGQLEVKDLERLKKLAAFNPNYLHHLRDD</sequence>
<protein>
    <submittedName>
        <fullName evidence="5">Crp/Fnr family transcriptional regulator</fullName>
    </submittedName>
</protein>
<dbReference type="InterPro" id="IPR036390">
    <property type="entry name" value="WH_DNA-bd_sf"/>
</dbReference>
<proteinExistence type="predicted"/>
<dbReference type="EMBL" id="VKKU01000002">
    <property type="protein sequence ID" value="TSB01696.1"/>
    <property type="molecule type" value="Genomic_DNA"/>
</dbReference>
<gene>
    <name evidence="5" type="ORF">FOM92_10990</name>
</gene>
<dbReference type="RefSeq" id="WP_143776914.1">
    <property type="nucleotide sequence ID" value="NZ_VKKU01000002.1"/>
</dbReference>
<dbReference type="InterPro" id="IPR018490">
    <property type="entry name" value="cNMP-bd_dom_sf"/>
</dbReference>
<feature type="domain" description="HTH crp-type" evidence="4">
    <location>
        <begin position="153"/>
        <end position="227"/>
    </location>
</feature>
<evidence type="ECO:0000313" key="5">
    <source>
        <dbReference type="EMBL" id="TSB01696.1"/>
    </source>
</evidence>
<dbReference type="GO" id="GO:0003677">
    <property type="term" value="F:DNA binding"/>
    <property type="evidence" value="ECO:0007669"/>
    <property type="project" value="UniProtKB-KW"/>
</dbReference>
<dbReference type="CDD" id="cd00038">
    <property type="entry name" value="CAP_ED"/>
    <property type="match status" value="1"/>
</dbReference>
<dbReference type="AlphaFoldDB" id="A0A553WAJ5"/>
<dbReference type="Pfam" id="PF00027">
    <property type="entry name" value="cNMP_binding"/>
    <property type="match status" value="1"/>
</dbReference>
<dbReference type="Gene3D" id="2.60.120.10">
    <property type="entry name" value="Jelly Rolls"/>
    <property type="match status" value="1"/>
</dbReference>
<dbReference type="InterPro" id="IPR012318">
    <property type="entry name" value="HTH_CRP"/>
</dbReference>
<comment type="caution">
    <text evidence="5">The sequence shown here is derived from an EMBL/GenBank/DDBJ whole genome shotgun (WGS) entry which is preliminary data.</text>
</comment>
<dbReference type="SUPFAM" id="SSF46785">
    <property type="entry name" value="Winged helix' DNA-binding domain"/>
    <property type="match status" value="1"/>
</dbReference>
<dbReference type="OrthoDB" id="6155297at2"/>
<evidence type="ECO:0000256" key="1">
    <source>
        <dbReference type="ARBA" id="ARBA00023015"/>
    </source>
</evidence>
<accession>A0A553WAJ5</accession>
<keyword evidence="2" id="KW-0238">DNA-binding</keyword>
<keyword evidence="6" id="KW-1185">Reference proteome</keyword>
<dbReference type="SUPFAM" id="SSF51206">
    <property type="entry name" value="cAMP-binding domain-like"/>
    <property type="match status" value="1"/>
</dbReference>
<dbReference type="Pfam" id="PF13545">
    <property type="entry name" value="HTH_Crp_2"/>
    <property type="match status" value="1"/>
</dbReference>
<dbReference type="Gene3D" id="1.10.10.10">
    <property type="entry name" value="Winged helix-like DNA-binding domain superfamily/Winged helix DNA-binding domain"/>
    <property type="match status" value="1"/>
</dbReference>
<evidence type="ECO:0000313" key="6">
    <source>
        <dbReference type="Proteomes" id="UP000320160"/>
    </source>
</evidence>
<dbReference type="InterPro" id="IPR000595">
    <property type="entry name" value="cNMP-bd_dom"/>
</dbReference>
<keyword evidence="3" id="KW-0804">Transcription</keyword>
<organism evidence="5 6">
    <name type="scientific">Sphingorhabdus contaminans</name>
    <dbReference type="NCBI Taxonomy" id="1343899"/>
    <lineage>
        <taxon>Bacteria</taxon>
        <taxon>Pseudomonadati</taxon>
        <taxon>Pseudomonadota</taxon>
        <taxon>Alphaproteobacteria</taxon>
        <taxon>Sphingomonadales</taxon>
        <taxon>Sphingomonadaceae</taxon>
        <taxon>Sphingorhabdus</taxon>
    </lineage>
</organism>
<dbReference type="GO" id="GO:0006355">
    <property type="term" value="P:regulation of DNA-templated transcription"/>
    <property type="evidence" value="ECO:0007669"/>
    <property type="project" value="InterPro"/>
</dbReference>
<keyword evidence="1" id="KW-0805">Transcription regulation</keyword>
<name>A0A553WAJ5_9SPHN</name>
<reference evidence="5 6" key="1">
    <citation type="submission" date="2019-07" db="EMBL/GenBank/DDBJ databases">
        <authorList>
            <person name="Park M."/>
        </authorList>
    </citation>
    <scope>NUCLEOTIDE SEQUENCE [LARGE SCALE GENOMIC DNA]</scope>
    <source>
        <strain evidence="5 6">KCTC32445</strain>
    </source>
</reference>